<comment type="caution">
    <text evidence="2">The sequence shown here is derived from an EMBL/GenBank/DDBJ whole genome shotgun (WGS) entry which is preliminary data.</text>
</comment>
<evidence type="ECO:0000313" key="3">
    <source>
        <dbReference type="Proteomes" id="UP000014463"/>
    </source>
</evidence>
<dbReference type="GO" id="GO:0008999">
    <property type="term" value="F:protein-N-terminal-alanine acetyltransferase activity"/>
    <property type="evidence" value="ECO:0007669"/>
    <property type="project" value="TreeGrafter"/>
</dbReference>
<sequence length="191" mass="21701">MPAIDIGKCMERYVLHINKDVTLELLSLNHRDELFALVDANREYLRAWLPWLDGNTSPADTEKFIKAATLQYEAGMGPQYAIFHRSDLCGVCGFHEMDHNNRVGSIGYWIGQEYSGKGIMTQSVKTLIEVGFTQYKLNRIEIRCAVENHKSRAIPERLGFQLEGVLRQKENLYGEFVDLALYSLLAAPMSA</sequence>
<dbReference type="GO" id="GO:1990189">
    <property type="term" value="F:protein N-terminal-serine acetyltransferase activity"/>
    <property type="evidence" value="ECO:0007669"/>
    <property type="project" value="TreeGrafter"/>
</dbReference>
<protein>
    <recommendedName>
        <fullName evidence="1">N-acetyltransferase domain-containing protein</fullName>
    </recommendedName>
</protein>
<dbReference type="PANTHER" id="PTHR43441">
    <property type="entry name" value="RIBOSOMAL-PROTEIN-SERINE ACETYLTRANSFERASE"/>
    <property type="match status" value="1"/>
</dbReference>
<dbReference type="RefSeq" id="WP_016416099.1">
    <property type="nucleotide sequence ID" value="NZ_AUAB01000022.1"/>
</dbReference>
<reference evidence="2 3" key="1">
    <citation type="journal article" date="2013" name="Genome Announc.">
        <title>Draft genome sequence of the moderately halophilic gammaproteobacterium Halomonas anticariensis FP35.</title>
        <authorList>
            <person name="Tahrioui A."/>
            <person name="Quesada E."/>
            <person name="Llamas I."/>
        </authorList>
    </citation>
    <scope>NUCLEOTIDE SEQUENCE [LARGE SCALE GENOMIC DNA]</scope>
    <source>
        <strain evidence="3">DSM 16096 / CECT 5854 / LMG 22089 / FP35</strain>
    </source>
</reference>
<dbReference type="PROSITE" id="PS51186">
    <property type="entry name" value="GNAT"/>
    <property type="match status" value="1"/>
</dbReference>
<dbReference type="PANTHER" id="PTHR43441:SF12">
    <property type="entry name" value="RIBOSOMAL N-ACETYLTRANSFERASE YDAF-RELATED"/>
    <property type="match status" value="1"/>
</dbReference>
<dbReference type="EMBL" id="ASTJ01000022">
    <property type="protein sequence ID" value="EPC03176.1"/>
    <property type="molecule type" value="Genomic_DNA"/>
</dbReference>
<name>S2LEJ4_LITA3</name>
<dbReference type="InterPro" id="IPR000182">
    <property type="entry name" value="GNAT_dom"/>
</dbReference>
<dbReference type="InterPro" id="IPR016181">
    <property type="entry name" value="Acyl_CoA_acyltransferase"/>
</dbReference>
<dbReference type="GO" id="GO:0005737">
    <property type="term" value="C:cytoplasm"/>
    <property type="evidence" value="ECO:0007669"/>
    <property type="project" value="TreeGrafter"/>
</dbReference>
<dbReference type="PATRIC" id="fig|1121939.11.peg.1600"/>
<dbReference type="InterPro" id="IPR051908">
    <property type="entry name" value="Ribosomal_N-acetyltransferase"/>
</dbReference>
<evidence type="ECO:0000259" key="1">
    <source>
        <dbReference type="PROSITE" id="PS51186"/>
    </source>
</evidence>
<proteinExistence type="predicted"/>
<dbReference type="eggNOG" id="COG1670">
    <property type="taxonomic scope" value="Bacteria"/>
</dbReference>
<dbReference type="SUPFAM" id="SSF55729">
    <property type="entry name" value="Acyl-CoA N-acyltransferases (Nat)"/>
    <property type="match status" value="1"/>
</dbReference>
<feature type="domain" description="N-acetyltransferase" evidence="1">
    <location>
        <begin position="35"/>
        <end position="188"/>
    </location>
</feature>
<dbReference type="Gene3D" id="3.40.630.30">
    <property type="match status" value="1"/>
</dbReference>
<gene>
    <name evidence="2" type="ORF">L861_22980</name>
</gene>
<dbReference type="Pfam" id="PF13302">
    <property type="entry name" value="Acetyltransf_3"/>
    <property type="match status" value="1"/>
</dbReference>
<evidence type="ECO:0000313" key="2">
    <source>
        <dbReference type="EMBL" id="EPC03176.1"/>
    </source>
</evidence>
<accession>S2LEJ4</accession>
<dbReference type="STRING" id="1121939.L861_22980"/>
<dbReference type="AlphaFoldDB" id="S2LEJ4"/>
<keyword evidence="3" id="KW-1185">Reference proteome</keyword>
<dbReference type="Proteomes" id="UP000014463">
    <property type="component" value="Unassembled WGS sequence"/>
</dbReference>
<organism evidence="2 3">
    <name type="scientific">Litchfieldella anticariensis (strain DSM 16096 / CECT 5854 / CIP 108499 / LMG 22089 / FP35)</name>
    <name type="common">Halomonas anticariensis</name>
    <dbReference type="NCBI Taxonomy" id="1121939"/>
    <lineage>
        <taxon>Bacteria</taxon>
        <taxon>Pseudomonadati</taxon>
        <taxon>Pseudomonadota</taxon>
        <taxon>Gammaproteobacteria</taxon>
        <taxon>Oceanospirillales</taxon>
        <taxon>Halomonadaceae</taxon>
        <taxon>Litchfieldella</taxon>
    </lineage>
</organism>